<dbReference type="AlphaFoldDB" id="A0A2D4Q726"/>
<feature type="compositionally biased region" description="Basic and acidic residues" evidence="1">
    <location>
        <begin position="42"/>
        <end position="56"/>
    </location>
</feature>
<protein>
    <submittedName>
        <fullName evidence="2">Uncharacterized protein</fullName>
    </submittedName>
</protein>
<proteinExistence type="predicted"/>
<accession>A0A2D4Q726</accession>
<reference evidence="2" key="2">
    <citation type="submission" date="2017-11" db="EMBL/GenBank/DDBJ databases">
        <title>Coralsnake Venomics: Analyses of Venom Gland Transcriptomes and Proteomes of Six Brazilian Taxa.</title>
        <authorList>
            <person name="Aird S.D."/>
            <person name="Jorge da Silva N."/>
            <person name="Qiu L."/>
            <person name="Villar-Briones A."/>
            <person name="Aparecida-Saddi V."/>
            <person name="Campos-Telles M.P."/>
            <person name="Grau M."/>
            <person name="Mikheyev A.S."/>
        </authorList>
    </citation>
    <scope>NUCLEOTIDE SEQUENCE</scope>
    <source>
        <tissue evidence="2">Venom_gland</tissue>
    </source>
</reference>
<dbReference type="EMBL" id="IACN01120582">
    <property type="protein sequence ID" value="LAB65413.1"/>
    <property type="molecule type" value="Transcribed_RNA"/>
</dbReference>
<feature type="region of interest" description="Disordered" evidence="1">
    <location>
        <begin position="42"/>
        <end position="73"/>
    </location>
</feature>
<reference evidence="2" key="1">
    <citation type="submission" date="2017-07" db="EMBL/GenBank/DDBJ databases">
        <authorList>
            <person name="Mikheyev A."/>
            <person name="Grau M."/>
        </authorList>
    </citation>
    <scope>NUCLEOTIDE SEQUENCE</scope>
    <source>
        <tissue evidence="2">Venom_gland</tissue>
    </source>
</reference>
<evidence type="ECO:0000256" key="1">
    <source>
        <dbReference type="SAM" id="MobiDB-lite"/>
    </source>
</evidence>
<evidence type="ECO:0000313" key="2">
    <source>
        <dbReference type="EMBL" id="LAB65413.1"/>
    </source>
</evidence>
<name>A0A2D4Q726_MICSU</name>
<organism evidence="2">
    <name type="scientific">Micrurus surinamensis</name>
    <name type="common">Surinam coral snake</name>
    <dbReference type="NCBI Taxonomy" id="129470"/>
    <lineage>
        <taxon>Eukaryota</taxon>
        <taxon>Metazoa</taxon>
        <taxon>Chordata</taxon>
        <taxon>Craniata</taxon>
        <taxon>Vertebrata</taxon>
        <taxon>Euteleostomi</taxon>
        <taxon>Lepidosauria</taxon>
        <taxon>Squamata</taxon>
        <taxon>Bifurcata</taxon>
        <taxon>Unidentata</taxon>
        <taxon>Episquamata</taxon>
        <taxon>Toxicofera</taxon>
        <taxon>Serpentes</taxon>
        <taxon>Colubroidea</taxon>
        <taxon>Elapidae</taxon>
        <taxon>Elapinae</taxon>
        <taxon>Micrurus</taxon>
    </lineage>
</organism>
<sequence length="137" mass="15328">MYMAASNRQVLITAKVQQNVFGVAETVPRLLKGMERWGLAGKWKEEKEKRKEKEKTQSPLLPPASAHDWKRRTRGRKGCAEGYWVGVEAFRVEGASCPTSLFSWECWAVPVSPLGFAMRQDGVSLSLSLSLSELGRS</sequence>